<dbReference type="InterPro" id="IPR016040">
    <property type="entry name" value="NAD(P)-bd_dom"/>
</dbReference>
<dbReference type="PANTHER" id="PTHR43355:SF2">
    <property type="entry name" value="FLAVIN REDUCTASE (NADPH)"/>
    <property type="match status" value="1"/>
</dbReference>
<evidence type="ECO:0000313" key="2">
    <source>
        <dbReference type="EMBL" id="MCQ6957375.1"/>
    </source>
</evidence>
<sequence length="212" mass="23456">MKPIHRVAVIGGTGKSGKYLVKQLLKQNFAIKLLHRKPETLDIDNPLIEIVKGDARDYNAIHSLLAGCDAVLSCLSQPVGEPTIFSDATRNILKAMAAHNISRYITTAGLNVDTPFDQKSEQTQFGTRWMYENFPTTTADRQVEYQLLTDSHTNWTMVRLPLIIQTDDVGEIIVSLTDCPGNNISATNLALFMIAQLNSAELVNQAPFIADK</sequence>
<dbReference type="SUPFAM" id="SSF51735">
    <property type="entry name" value="NAD(P)-binding Rossmann-fold domains"/>
    <property type="match status" value="1"/>
</dbReference>
<keyword evidence="3" id="KW-1185">Reference proteome</keyword>
<accession>A0ABT1SYE4</accession>
<dbReference type="PANTHER" id="PTHR43355">
    <property type="entry name" value="FLAVIN REDUCTASE (NADPH)"/>
    <property type="match status" value="1"/>
</dbReference>
<evidence type="ECO:0000313" key="3">
    <source>
        <dbReference type="Proteomes" id="UP001204376"/>
    </source>
</evidence>
<dbReference type="Proteomes" id="UP001204376">
    <property type="component" value="Unassembled WGS sequence"/>
</dbReference>
<dbReference type="InterPro" id="IPR051606">
    <property type="entry name" value="Polyketide_Oxido-like"/>
</dbReference>
<dbReference type="RefSeq" id="WP_256537579.1">
    <property type="nucleotide sequence ID" value="NZ_JANHOH010000001.1"/>
</dbReference>
<protein>
    <submittedName>
        <fullName evidence="2">NAD(P)H-binding protein</fullName>
    </submittedName>
</protein>
<evidence type="ECO:0000259" key="1">
    <source>
        <dbReference type="Pfam" id="PF13460"/>
    </source>
</evidence>
<gene>
    <name evidence="2" type="ORF">NPE20_05385</name>
</gene>
<proteinExistence type="predicted"/>
<dbReference type="Pfam" id="PF13460">
    <property type="entry name" value="NAD_binding_10"/>
    <property type="match status" value="1"/>
</dbReference>
<organism evidence="2 3">
    <name type="scientific">Mucilaginibacter aquariorum</name>
    <dbReference type="NCBI Taxonomy" id="2967225"/>
    <lineage>
        <taxon>Bacteria</taxon>
        <taxon>Pseudomonadati</taxon>
        <taxon>Bacteroidota</taxon>
        <taxon>Sphingobacteriia</taxon>
        <taxon>Sphingobacteriales</taxon>
        <taxon>Sphingobacteriaceae</taxon>
        <taxon>Mucilaginibacter</taxon>
    </lineage>
</organism>
<feature type="domain" description="NAD(P)-binding" evidence="1">
    <location>
        <begin position="11"/>
        <end position="199"/>
    </location>
</feature>
<dbReference type="Gene3D" id="3.40.50.720">
    <property type="entry name" value="NAD(P)-binding Rossmann-like Domain"/>
    <property type="match status" value="1"/>
</dbReference>
<dbReference type="InterPro" id="IPR036291">
    <property type="entry name" value="NAD(P)-bd_dom_sf"/>
</dbReference>
<reference evidence="2 3" key="1">
    <citation type="submission" date="2022-07" db="EMBL/GenBank/DDBJ databases">
        <title>Mucilaginibacter sp. JC4.</title>
        <authorList>
            <person name="Le V."/>
            <person name="Ko S.-R."/>
            <person name="Ahn C.-Y."/>
            <person name="Oh H.-M."/>
        </authorList>
    </citation>
    <scope>NUCLEOTIDE SEQUENCE [LARGE SCALE GENOMIC DNA]</scope>
    <source>
        <strain evidence="2 3">JC4</strain>
    </source>
</reference>
<dbReference type="EMBL" id="JANHOH010000001">
    <property type="protein sequence ID" value="MCQ6957375.1"/>
    <property type="molecule type" value="Genomic_DNA"/>
</dbReference>
<name>A0ABT1SYE4_9SPHI</name>
<comment type="caution">
    <text evidence="2">The sequence shown here is derived from an EMBL/GenBank/DDBJ whole genome shotgun (WGS) entry which is preliminary data.</text>
</comment>